<feature type="transmembrane region" description="Helical" evidence="1">
    <location>
        <begin position="54"/>
        <end position="77"/>
    </location>
</feature>
<reference evidence="2" key="1">
    <citation type="submission" date="2014-03" db="EMBL/GenBank/DDBJ databases">
        <title>The sialotranscriptome of Amblyomma triste, Amblyomma parvum and Amblyomma cajennense ticks, uncovered by 454-based RNA-seq.</title>
        <authorList>
            <person name="Garcia G.R."/>
            <person name="Gardinassi L.G."/>
            <person name="Ribeiro J.M."/>
            <person name="Anatriello E."/>
            <person name="Ferreira B.R."/>
            <person name="Moreira H.N."/>
            <person name="Mafra C."/>
            <person name="Olegario M.M."/>
            <person name="Szabo P.J."/>
            <person name="Miranda-Santos I.K."/>
            <person name="Maruyama S.R."/>
        </authorList>
    </citation>
    <scope>NUCLEOTIDE SEQUENCE</scope>
    <source>
        <strain evidence="2">Mato Grasso do Sul</strain>
        <tissue evidence="2">Salivary glands</tissue>
    </source>
</reference>
<name>A0A023G191_AMBTT</name>
<feature type="transmembrane region" description="Helical" evidence="1">
    <location>
        <begin position="12"/>
        <end position="34"/>
    </location>
</feature>
<dbReference type="AlphaFoldDB" id="A0A023G191"/>
<evidence type="ECO:0000313" key="2">
    <source>
        <dbReference type="EMBL" id="JAC27499.1"/>
    </source>
</evidence>
<keyword evidence="1" id="KW-0472">Membrane</keyword>
<proteinExistence type="evidence at transcript level"/>
<sequence>MCNYFSPSIFSNRYMCMCVYILIYILHTQAHIYIYTQRHTYSYTFHFNICYTRLASTATLALLLYFCHVKIVTPLCLSQHVKQSITNSD</sequence>
<keyword evidence="1" id="KW-0812">Transmembrane</keyword>
<accession>A0A023G191</accession>
<evidence type="ECO:0000256" key="1">
    <source>
        <dbReference type="SAM" id="Phobius"/>
    </source>
</evidence>
<organism evidence="2">
    <name type="scientific">Amblyomma triste</name>
    <name type="common">Neotropical tick</name>
    <dbReference type="NCBI Taxonomy" id="251400"/>
    <lineage>
        <taxon>Eukaryota</taxon>
        <taxon>Metazoa</taxon>
        <taxon>Ecdysozoa</taxon>
        <taxon>Arthropoda</taxon>
        <taxon>Chelicerata</taxon>
        <taxon>Arachnida</taxon>
        <taxon>Acari</taxon>
        <taxon>Parasitiformes</taxon>
        <taxon>Ixodida</taxon>
        <taxon>Ixodoidea</taxon>
        <taxon>Ixodidae</taxon>
        <taxon>Amblyomminae</taxon>
        <taxon>Amblyomma</taxon>
    </lineage>
</organism>
<dbReference type="EMBL" id="GBBM01007919">
    <property type="protein sequence ID" value="JAC27499.1"/>
    <property type="molecule type" value="mRNA"/>
</dbReference>
<keyword evidence="1" id="KW-1133">Transmembrane helix</keyword>
<protein>
    <submittedName>
        <fullName evidence="2">Uncharacterized protein</fullName>
    </submittedName>
</protein>